<dbReference type="AlphaFoldDB" id="Q7F0N8"/>
<keyword evidence="4" id="KW-0472">Membrane</keyword>
<dbReference type="GO" id="GO:0055085">
    <property type="term" value="P:transmembrane transport"/>
    <property type="evidence" value="ECO:0007669"/>
    <property type="project" value="InterPro"/>
</dbReference>
<evidence type="ECO:0000256" key="5">
    <source>
        <dbReference type="SAM" id="MobiDB-lite"/>
    </source>
</evidence>
<dbReference type="InterPro" id="IPR001902">
    <property type="entry name" value="SLC26A/SulP_fam"/>
</dbReference>
<keyword evidence="2" id="KW-0812">Transmembrane</keyword>
<dbReference type="Pfam" id="PF00916">
    <property type="entry name" value="Sulfate_transp"/>
    <property type="match status" value="1"/>
</dbReference>
<comment type="subcellular location">
    <subcellularLocation>
        <location evidence="1">Membrane</location>
        <topology evidence="1">Multi-pass membrane protein</topology>
    </subcellularLocation>
</comment>
<proteinExistence type="predicted"/>
<feature type="region of interest" description="Disordered" evidence="5">
    <location>
        <begin position="1"/>
        <end position="33"/>
    </location>
</feature>
<dbReference type="PANTHER" id="PTHR11814">
    <property type="entry name" value="SULFATE TRANSPORTER"/>
    <property type="match status" value="1"/>
</dbReference>
<evidence type="ECO:0000313" key="7">
    <source>
        <dbReference type="EMBL" id="BAC83366.1"/>
    </source>
</evidence>
<accession>Q7F0N8</accession>
<dbReference type="InterPro" id="IPR011547">
    <property type="entry name" value="SLC26A/SulP_dom"/>
</dbReference>
<evidence type="ECO:0000256" key="1">
    <source>
        <dbReference type="ARBA" id="ARBA00004141"/>
    </source>
</evidence>
<organism evidence="7 8">
    <name type="scientific">Oryza sativa subsp. japonica</name>
    <name type="common">Rice</name>
    <dbReference type="NCBI Taxonomy" id="39947"/>
    <lineage>
        <taxon>Eukaryota</taxon>
        <taxon>Viridiplantae</taxon>
        <taxon>Streptophyta</taxon>
        <taxon>Embryophyta</taxon>
        <taxon>Tracheophyta</taxon>
        <taxon>Spermatophyta</taxon>
        <taxon>Magnoliopsida</taxon>
        <taxon>Liliopsida</taxon>
        <taxon>Poales</taxon>
        <taxon>Poaceae</taxon>
        <taxon>BOP clade</taxon>
        <taxon>Oryzoideae</taxon>
        <taxon>Oryzeae</taxon>
        <taxon>Oryzinae</taxon>
        <taxon>Oryza</taxon>
        <taxon>Oryza sativa</taxon>
    </lineage>
</organism>
<gene>
    <name evidence="7" type="primary">P0045F02.120</name>
</gene>
<reference evidence="8" key="1">
    <citation type="journal article" date="2005" name="Nature">
        <title>The map-based sequence of the rice genome.</title>
        <authorList>
            <consortium name="International rice genome sequencing project (IRGSP)"/>
            <person name="Matsumoto T."/>
            <person name="Wu J."/>
            <person name="Kanamori H."/>
            <person name="Katayose Y."/>
            <person name="Fujisawa M."/>
            <person name="Namiki N."/>
            <person name="Mizuno H."/>
            <person name="Yamamoto K."/>
            <person name="Antonio B.A."/>
            <person name="Baba T."/>
            <person name="Sakata K."/>
            <person name="Nagamura Y."/>
            <person name="Aoki H."/>
            <person name="Arikawa K."/>
            <person name="Arita K."/>
            <person name="Bito T."/>
            <person name="Chiden Y."/>
            <person name="Fujitsuka N."/>
            <person name="Fukunaka R."/>
            <person name="Hamada M."/>
            <person name="Harada C."/>
            <person name="Hayashi A."/>
            <person name="Hijishita S."/>
            <person name="Honda M."/>
            <person name="Hosokawa S."/>
            <person name="Ichikawa Y."/>
            <person name="Idonuma A."/>
            <person name="Iijima M."/>
            <person name="Ikeda M."/>
            <person name="Ikeno M."/>
            <person name="Ito K."/>
            <person name="Ito S."/>
            <person name="Ito T."/>
            <person name="Ito Y."/>
            <person name="Ito Y."/>
            <person name="Iwabuchi A."/>
            <person name="Kamiya K."/>
            <person name="Karasawa W."/>
            <person name="Kurita K."/>
            <person name="Katagiri S."/>
            <person name="Kikuta A."/>
            <person name="Kobayashi H."/>
            <person name="Kobayashi N."/>
            <person name="Machita K."/>
            <person name="Maehara T."/>
            <person name="Masukawa M."/>
            <person name="Mizubayashi T."/>
            <person name="Mukai Y."/>
            <person name="Nagasaki H."/>
            <person name="Nagata Y."/>
            <person name="Naito S."/>
            <person name="Nakashima M."/>
            <person name="Nakama Y."/>
            <person name="Nakamichi Y."/>
            <person name="Nakamura M."/>
            <person name="Meguro A."/>
            <person name="Negishi M."/>
            <person name="Ohta I."/>
            <person name="Ohta T."/>
            <person name="Okamoto M."/>
            <person name="Ono N."/>
            <person name="Saji S."/>
            <person name="Sakaguchi M."/>
            <person name="Sakai K."/>
            <person name="Shibata M."/>
            <person name="Shimokawa T."/>
            <person name="Song J."/>
            <person name="Takazaki Y."/>
            <person name="Terasawa K."/>
            <person name="Tsugane M."/>
            <person name="Tsuji K."/>
            <person name="Ueda S."/>
            <person name="Waki K."/>
            <person name="Yamagata H."/>
            <person name="Yamamoto M."/>
            <person name="Yamamoto S."/>
            <person name="Yamane H."/>
            <person name="Yoshiki S."/>
            <person name="Yoshihara R."/>
            <person name="Yukawa K."/>
            <person name="Zhong H."/>
            <person name="Yano M."/>
            <person name="Yuan Q."/>
            <person name="Ouyang S."/>
            <person name="Liu J."/>
            <person name="Jones K.M."/>
            <person name="Gansberger K."/>
            <person name="Moffat K."/>
            <person name="Hill J."/>
            <person name="Bera J."/>
            <person name="Fadrosh D."/>
            <person name="Jin S."/>
            <person name="Johri S."/>
            <person name="Kim M."/>
            <person name="Overton L."/>
            <person name="Reardon M."/>
            <person name="Tsitrin T."/>
            <person name="Vuong H."/>
            <person name="Weaver B."/>
            <person name="Ciecko A."/>
            <person name="Tallon L."/>
            <person name="Jackson J."/>
            <person name="Pai G."/>
            <person name="Aken S.V."/>
            <person name="Utterback T."/>
            <person name="Reidmuller S."/>
            <person name="Feldblyum T."/>
            <person name="Hsiao J."/>
            <person name="Zismann V."/>
            <person name="Iobst S."/>
            <person name="de Vazeille A.R."/>
            <person name="Buell C.R."/>
            <person name="Ying K."/>
            <person name="Li Y."/>
            <person name="Lu T."/>
            <person name="Huang Y."/>
            <person name="Zhao Q."/>
            <person name="Feng Q."/>
            <person name="Zhang L."/>
            <person name="Zhu J."/>
            <person name="Weng Q."/>
            <person name="Mu J."/>
            <person name="Lu Y."/>
            <person name="Fan D."/>
            <person name="Liu Y."/>
            <person name="Guan J."/>
            <person name="Zhang Y."/>
            <person name="Yu S."/>
            <person name="Liu X."/>
            <person name="Zhang Y."/>
            <person name="Hong G."/>
            <person name="Han B."/>
            <person name="Choisne N."/>
            <person name="Demange N."/>
            <person name="Orjeda G."/>
            <person name="Samain S."/>
            <person name="Cattolico L."/>
            <person name="Pelletier E."/>
            <person name="Couloux A."/>
            <person name="Segurens B."/>
            <person name="Wincker P."/>
            <person name="D'Hont A."/>
            <person name="Scarpelli C."/>
            <person name="Weissenbach J."/>
            <person name="Salanoubat M."/>
            <person name="Quetier F."/>
            <person name="Yu Y."/>
            <person name="Kim H.R."/>
            <person name="Rambo T."/>
            <person name="Currie J."/>
            <person name="Collura K."/>
            <person name="Luo M."/>
            <person name="Yang T."/>
            <person name="Ammiraju J.S.S."/>
            <person name="Engler F."/>
            <person name="Soderlund C."/>
            <person name="Wing R.A."/>
            <person name="Palmer L.E."/>
            <person name="de la Bastide M."/>
            <person name="Spiegel L."/>
            <person name="Nascimento L."/>
            <person name="Zutavern T."/>
            <person name="O'Shaughnessy A."/>
            <person name="Dike S."/>
            <person name="Dedhia N."/>
            <person name="Preston R."/>
            <person name="Balija V."/>
            <person name="McCombie W.R."/>
            <person name="Chow T."/>
            <person name="Chen H."/>
            <person name="Chung M."/>
            <person name="Chen C."/>
            <person name="Shaw J."/>
            <person name="Wu H."/>
            <person name="Hsiao K."/>
            <person name="Chao Y."/>
            <person name="Chu M."/>
            <person name="Cheng C."/>
            <person name="Hour A."/>
            <person name="Lee P."/>
            <person name="Lin S."/>
            <person name="Lin Y."/>
            <person name="Liou J."/>
            <person name="Liu S."/>
            <person name="Hsing Y."/>
            <person name="Raghuvanshi S."/>
            <person name="Mohanty A."/>
            <person name="Bharti A.K."/>
            <person name="Gaur A."/>
            <person name="Gupta V."/>
            <person name="Kumar D."/>
            <person name="Ravi V."/>
            <person name="Vij S."/>
            <person name="Kapur A."/>
            <person name="Khurana P."/>
            <person name="Khurana P."/>
            <person name="Khurana J.P."/>
            <person name="Tyagi A.K."/>
            <person name="Gaikwad K."/>
            <person name="Singh A."/>
            <person name="Dalal V."/>
            <person name="Srivastava S."/>
            <person name="Dixit A."/>
            <person name="Pal A.K."/>
            <person name="Ghazi I.A."/>
            <person name="Yadav M."/>
            <person name="Pandit A."/>
            <person name="Bhargava A."/>
            <person name="Sureshbabu K."/>
            <person name="Batra K."/>
            <person name="Sharma T.R."/>
            <person name="Mohapatra T."/>
            <person name="Singh N.K."/>
            <person name="Messing J."/>
            <person name="Nelson A.B."/>
            <person name="Fuks G."/>
            <person name="Kavchok S."/>
            <person name="Keizer G."/>
            <person name="Linton E."/>
            <person name="Llaca V."/>
            <person name="Song R."/>
            <person name="Tanyolac B."/>
            <person name="Young S."/>
            <person name="Ho-Il K."/>
            <person name="Hahn J.H."/>
            <person name="Sangsakoo G."/>
            <person name="Vanavichit A."/>
            <person name="de Mattos Luiz.A.T."/>
            <person name="Zimmer P.D."/>
            <person name="Malone G."/>
            <person name="Dellagostin O."/>
            <person name="de Oliveira A.C."/>
            <person name="Bevan M."/>
            <person name="Bancroft I."/>
            <person name="Minx P."/>
            <person name="Cordum H."/>
            <person name="Wilson R."/>
            <person name="Cheng Z."/>
            <person name="Jin W."/>
            <person name="Jiang J."/>
            <person name="Leong S.A."/>
            <person name="Iwama H."/>
            <person name="Gojobori T."/>
            <person name="Itoh T."/>
            <person name="Niimura Y."/>
            <person name="Fujii Y."/>
            <person name="Habara T."/>
            <person name="Sakai H."/>
            <person name="Sato Y."/>
            <person name="Wilson G."/>
            <person name="Kumar K."/>
            <person name="McCouch S."/>
            <person name="Juretic N."/>
            <person name="Hoen D."/>
            <person name="Wright S."/>
            <person name="Bruskiewich R."/>
            <person name="Bureau T."/>
            <person name="Miyao A."/>
            <person name="Hirochika H."/>
            <person name="Nishikawa T."/>
            <person name="Kadowaki K."/>
            <person name="Sugiura M."/>
            <person name="Burr B."/>
            <person name="Sasaki T."/>
        </authorList>
    </citation>
    <scope>NUCLEOTIDE SEQUENCE [LARGE SCALE GENOMIC DNA]</scope>
    <source>
        <strain evidence="8">cv. Nipponbare</strain>
    </source>
</reference>
<evidence type="ECO:0000256" key="2">
    <source>
        <dbReference type="ARBA" id="ARBA00022692"/>
    </source>
</evidence>
<evidence type="ECO:0000259" key="6">
    <source>
        <dbReference type="Pfam" id="PF00916"/>
    </source>
</evidence>
<feature type="compositionally biased region" description="Polar residues" evidence="5">
    <location>
        <begin position="13"/>
        <end position="33"/>
    </location>
</feature>
<keyword evidence="3" id="KW-1133">Transmembrane helix</keyword>
<name>Q7F0N8_ORYSJ</name>
<evidence type="ECO:0000256" key="4">
    <source>
        <dbReference type="ARBA" id="ARBA00023136"/>
    </source>
</evidence>
<dbReference type="EMBL" id="AP004268">
    <property type="protein sequence ID" value="BAC83366.1"/>
    <property type="molecule type" value="Genomic_DNA"/>
</dbReference>
<dbReference type="GO" id="GO:0016020">
    <property type="term" value="C:membrane"/>
    <property type="evidence" value="ECO:0007669"/>
    <property type="project" value="UniProtKB-SubCell"/>
</dbReference>
<dbReference type="Proteomes" id="UP000000763">
    <property type="component" value="Chromosome 7"/>
</dbReference>
<reference evidence="8" key="2">
    <citation type="journal article" date="2008" name="Nucleic Acids Res.">
        <title>The rice annotation project database (RAP-DB): 2008 update.</title>
        <authorList>
            <consortium name="The rice annotation project (RAP)"/>
        </authorList>
    </citation>
    <scope>GENOME REANNOTATION</scope>
    <source>
        <strain evidence="8">cv. Nipponbare</strain>
    </source>
</reference>
<sequence>MGMEADNVDGHHQQQLRASSASARHQHGVSGTSVAEVNLSTRRPFVEKVWSDLAETFFPNNPFRGISVLLLARHAWGALKYLVPVLDWAPRYGLVKFKYDLLAGITIAGLAIPQGISYARLANLPPIIGLCTFELRAAIAVRGVRELQQPVVGMVAAASQLRNNGGDKETLGEGLRAMEDHRGRPSQGISLLGEVIRVSARVITRGDVVLRLRGSRAYAFKKPDRFVSRLRPNRCLSESFGRLGTLVHIKWYQSSRFTVRVRSVEFES</sequence>
<feature type="domain" description="SLC26A/SulP transporter" evidence="6">
    <location>
        <begin position="97"/>
        <end position="139"/>
    </location>
</feature>
<protein>
    <submittedName>
        <fullName evidence="7">Sulfate transporter-like protein</fullName>
    </submittedName>
</protein>
<evidence type="ECO:0000256" key="3">
    <source>
        <dbReference type="ARBA" id="ARBA00022989"/>
    </source>
</evidence>
<evidence type="ECO:0000313" key="8">
    <source>
        <dbReference type="Proteomes" id="UP000000763"/>
    </source>
</evidence>